<feature type="non-terminal residue" evidence="1">
    <location>
        <position position="118"/>
    </location>
</feature>
<proteinExistence type="predicted"/>
<gene>
    <name evidence="1" type="ORF">KIW84_053422</name>
</gene>
<comment type="caution">
    <text evidence="1">The sequence shown here is derived from an EMBL/GenBank/DDBJ whole genome shotgun (WGS) entry which is preliminary data.</text>
</comment>
<dbReference type="Gramene" id="Psat05G0342200-T2">
    <property type="protein sequence ID" value="KAI5407164.1"/>
    <property type="gene ID" value="KIW84_053422"/>
</dbReference>
<evidence type="ECO:0000313" key="2">
    <source>
        <dbReference type="Proteomes" id="UP001058974"/>
    </source>
</evidence>
<evidence type="ECO:0000313" key="1">
    <source>
        <dbReference type="EMBL" id="KAI5407164.1"/>
    </source>
</evidence>
<reference evidence="1 2" key="1">
    <citation type="journal article" date="2022" name="Nat. Genet.">
        <title>Improved pea reference genome and pan-genome highlight genomic features and evolutionary characteristics.</title>
        <authorList>
            <person name="Yang T."/>
            <person name="Liu R."/>
            <person name="Luo Y."/>
            <person name="Hu S."/>
            <person name="Wang D."/>
            <person name="Wang C."/>
            <person name="Pandey M.K."/>
            <person name="Ge S."/>
            <person name="Xu Q."/>
            <person name="Li N."/>
            <person name="Li G."/>
            <person name="Huang Y."/>
            <person name="Saxena R.K."/>
            <person name="Ji Y."/>
            <person name="Li M."/>
            <person name="Yan X."/>
            <person name="He Y."/>
            <person name="Liu Y."/>
            <person name="Wang X."/>
            <person name="Xiang C."/>
            <person name="Varshney R.K."/>
            <person name="Ding H."/>
            <person name="Gao S."/>
            <person name="Zong X."/>
        </authorList>
    </citation>
    <scope>NUCLEOTIDE SEQUENCE [LARGE SCALE GENOMIC DNA]</scope>
    <source>
        <strain evidence="1 2">cv. Zhongwan 6</strain>
    </source>
</reference>
<dbReference type="EMBL" id="JAMSHJ010000005">
    <property type="protein sequence ID" value="KAI5407164.1"/>
    <property type="molecule type" value="Genomic_DNA"/>
</dbReference>
<sequence length="118" mass="13168">MLSNINNRSFLFLKSFVLNLLRNQRSEPVYVHNWGIEFVTKLVKVSHTNLTEITWMVLVEEDPVVVHASSVTATSGMLSVLSDTTVTGTDMTSLLPVLLESGCHLRLLLSVLPLFVKN</sequence>
<dbReference type="Proteomes" id="UP001058974">
    <property type="component" value="Chromosome 5"/>
</dbReference>
<dbReference type="AlphaFoldDB" id="A0A9D4WSR2"/>
<keyword evidence="2" id="KW-1185">Reference proteome</keyword>
<accession>A0A9D4WSR2</accession>
<organism evidence="1 2">
    <name type="scientific">Pisum sativum</name>
    <name type="common">Garden pea</name>
    <name type="synonym">Lathyrus oleraceus</name>
    <dbReference type="NCBI Taxonomy" id="3888"/>
    <lineage>
        <taxon>Eukaryota</taxon>
        <taxon>Viridiplantae</taxon>
        <taxon>Streptophyta</taxon>
        <taxon>Embryophyta</taxon>
        <taxon>Tracheophyta</taxon>
        <taxon>Spermatophyta</taxon>
        <taxon>Magnoliopsida</taxon>
        <taxon>eudicotyledons</taxon>
        <taxon>Gunneridae</taxon>
        <taxon>Pentapetalae</taxon>
        <taxon>rosids</taxon>
        <taxon>fabids</taxon>
        <taxon>Fabales</taxon>
        <taxon>Fabaceae</taxon>
        <taxon>Papilionoideae</taxon>
        <taxon>50 kb inversion clade</taxon>
        <taxon>NPAAA clade</taxon>
        <taxon>Hologalegina</taxon>
        <taxon>IRL clade</taxon>
        <taxon>Fabeae</taxon>
        <taxon>Lathyrus</taxon>
    </lineage>
</organism>
<name>A0A9D4WSR2_PEA</name>
<protein>
    <submittedName>
        <fullName evidence="1">Uncharacterized protein</fullName>
    </submittedName>
</protein>